<evidence type="ECO:0000256" key="2">
    <source>
        <dbReference type="SAM" id="SignalP"/>
    </source>
</evidence>
<dbReference type="AlphaFoldDB" id="A0A023DZW2"/>
<dbReference type="STRING" id="1427503.HE1_01016"/>
<name>A0A023DZW2_9PROT</name>
<organism evidence="3 4">
    <name type="scientific">Holospora elegans E1</name>
    <dbReference type="NCBI Taxonomy" id="1427503"/>
    <lineage>
        <taxon>Bacteria</taxon>
        <taxon>Pseudomonadati</taxon>
        <taxon>Pseudomonadota</taxon>
        <taxon>Alphaproteobacteria</taxon>
        <taxon>Holosporales</taxon>
        <taxon>Holosporaceae</taxon>
        <taxon>Holospora</taxon>
    </lineage>
</organism>
<dbReference type="EMBL" id="BAUP01000124">
    <property type="protein sequence ID" value="GAJ46678.1"/>
    <property type="molecule type" value="Genomic_DNA"/>
</dbReference>
<dbReference type="RefSeq" id="WP_035545411.1">
    <property type="nucleotide sequence ID" value="NZ_BAUP01000124.1"/>
</dbReference>
<keyword evidence="2" id="KW-0732">Signal</keyword>
<protein>
    <submittedName>
        <fullName evidence="3">Uncharacterized protein</fullName>
    </submittedName>
</protein>
<comment type="caution">
    <text evidence="3">The sequence shown here is derived from an EMBL/GenBank/DDBJ whole genome shotgun (WGS) entry which is preliminary data.</text>
</comment>
<evidence type="ECO:0000313" key="4">
    <source>
        <dbReference type="Proteomes" id="UP000024842"/>
    </source>
</evidence>
<sequence precursor="true">MIKKINKNLFLFLIATLVSHQGYAPPNEQDTNEKDKNEKDTMEILKAIQSAKTPQESMSHMDEAYNINYEENKKFMPLIYSKLLSFFVPVFKKLVNDLGLLKIEHAESEQEKKEIQDKSEKIQKQIKEVFVNILNCVDSLKYRTQDVPLIKELKSIYFQNFFSKIAINYDDDYSNKKIPPAIFSLSYPLSWTNLILSFLLIDSDFKNIWDDDKESLSDFILPMHMENFKNFIKNKYDDFFSSFPFNSENEKNFLKNISFLKRIGDSNFVKKIDEKYKRWVKSENNEFHKDRNEFELQKLPEEEDPFESQKLPEEEDAFITQLEKEVKQDELSSESIQKIAKENDNVPYKILGNFTNRSLPDVTSALKVLTREGSSYFHANKAKVLLKNFFYRLKNLEDLKLQNYLKKIYMIFVLKEIKQIKKDKKLSEHLYQSIHILFHGFFSEEDNFSFLFESKDKRMLLSKLMVNKFGNALKWKNLFMAPTYNMLNLKLLLMSIQNIIQPFEEFKKLNSTLESIILEQIKQIKKIETRHESWKDTENTLIDVLKNLDIHGVIPKNFEKIVENDISNIYTKYVMELMKDQKPEIEHSLQKISGYIINIKGEEIKLSPQFNRIMQAVFKKVYREIIQELKSSNFKESLYGGEKFLAKEFLKMGGNIFKDVAPDFAKELAKGVPDELLPENNNFNVNAQKKKSSMETRYF</sequence>
<reference evidence="3 4" key="1">
    <citation type="journal article" date="2014" name="FEMS Microbiol. Lett.">
        <title>Draft genome sequences of three Holospora species (Holospora obtusa, Holospora undulata, and Holospora elegans), endonuclear symbiotic bacteria of the ciliate Paramecium caudatum.</title>
        <authorList>
            <person name="Dohra H."/>
            <person name="Tanaka K."/>
            <person name="Suzuki T."/>
            <person name="Fujishima M."/>
            <person name="Suzuki H."/>
        </authorList>
    </citation>
    <scope>NUCLEOTIDE SEQUENCE [LARGE SCALE GENOMIC DNA]</scope>
    <source>
        <strain evidence="3 4">E1</strain>
    </source>
</reference>
<evidence type="ECO:0000256" key="1">
    <source>
        <dbReference type="SAM" id="Coils"/>
    </source>
</evidence>
<feature type="signal peptide" evidence="2">
    <location>
        <begin position="1"/>
        <end position="24"/>
    </location>
</feature>
<keyword evidence="4" id="KW-1185">Reference proteome</keyword>
<evidence type="ECO:0000313" key="3">
    <source>
        <dbReference type="EMBL" id="GAJ46678.1"/>
    </source>
</evidence>
<gene>
    <name evidence="3" type="ORF">HE1_01016</name>
</gene>
<accession>A0A023DZW2</accession>
<dbReference type="Proteomes" id="UP000024842">
    <property type="component" value="Unassembled WGS sequence"/>
</dbReference>
<feature type="coiled-coil region" evidence="1">
    <location>
        <begin position="98"/>
        <end position="128"/>
    </location>
</feature>
<proteinExistence type="predicted"/>
<keyword evidence="1" id="KW-0175">Coiled coil</keyword>
<feature type="chain" id="PRO_5001513483" evidence="2">
    <location>
        <begin position="25"/>
        <end position="699"/>
    </location>
</feature>